<dbReference type="PANTHER" id="PTHR30024:SF47">
    <property type="entry name" value="TAURINE-BINDING PERIPLASMIC PROTEIN"/>
    <property type="match status" value="1"/>
</dbReference>
<dbReference type="RefSeq" id="WP_015159737.1">
    <property type="nucleotide sequence ID" value="NC_019697.1"/>
</dbReference>
<feature type="chain" id="PRO_5003937074" evidence="4">
    <location>
        <begin position="24"/>
        <end position="339"/>
    </location>
</feature>
<feature type="domain" description="SsuA/THI5-like" evidence="5">
    <location>
        <begin position="59"/>
        <end position="256"/>
    </location>
</feature>
<feature type="signal peptide" evidence="4">
    <location>
        <begin position="1"/>
        <end position="23"/>
    </location>
</feature>
<protein>
    <submittedName>
        <fullName evidence="6">ABC-type nitrate/sulfonate/bicarbonate transport system, periplasmic component</fullName>
    </submittedName>
</protein>
<comment type="subcellular location">
    <subcellularLocation>
        <location evidence="1">Periplasm</location>
    </subcellularLocation>
</comment>
<keyword evidence="3 4" id="KW-0732">Signal</keyword>
<proteinExistence type="inferred from homology"/>
<dbReference type="AlphaFoldDB" id="K9UFI7"/>
<dbReference type="GO" id="GO:0042597">
    <property type="term" value="C:periplasmic space"/>
    <property type="evidence" value="ECO:0007669"/>
    <property type="project" value="UniProtKB-SubCell"/>
</dbReference>
<accession>K9UFI7</accession>
<dbReference type="PANTHER" id="PTHR30024">
    <property type="entry name" value="ALIPHATIC SULFONATES-BINDING PROTEIN-RELATED"/>
    <property type="match status" value="1"/>
</dbReference>
<dbReference type="Proteomes" id="UP000010366">
    <property type="component" value="Chromosome"/>
</dbReference>
<evidence type="ECO:0000313" key="6">
    <source>
        <dbReference type="EMBL" id="AFY93590.1"/>
    </source>
</evidence>
<dbReference type="SUPFAM" id="SSF53850">
    <property type="entry name" value="Periplasmic binding protein-like II"/>
    <property type="match status" value="1"/>
</dbReference>
<dbReference type="eggNOG" id="COG0715">
    <property type="taxonomic scope" value="Bacteria"/>
</dbReference>
<keyword evidence="7" id="KW-1185">Reference proteome</keyword>
<dbReference type="Gene3D" id="3.40.190.10">
    <property type="entry name" value="Periplasmic binding protein-like II"/>
    <property type="match status" value="2"/>
</dbReference>
<evidence type="ECO:0000313" key="7">
    <source>
        <dbReference type="Proteomes" id="UP000010366"/>
    </source>
</evidence>
<dbReference type="EMBL" id="CP003600">
    <property type="protein sequence ID" value="AFY93590.1"/>
    <property type="molecule type" value="Genomic_DNA"/>
</dbReference>
<dbReference type="InterPro" id="IPR015168">
    <property type="entry name" value="SsuA/THI5"/>
</dbReference>
<dbReference type="KEGG" id="cmp:Cha6605_2540"/>
<dbReference type="PROSITE" id="PS51257">
    <property type="entry name" value="PROKAR_LIPOPROTEIN"/>
    <property type="match status" value="1"/>
</dbReference>
<name>K9UFI7_CHAP6</name>
<evidence type="ECO:0000256" key="4">
    <source>
        <dbReference type="SAM" id="SignalP"/>
    </source>
</evidence>
<evidence type="ECO:0000256" key="2">
    <source>
        <dbReference type="ARBA" id="ARBA00010742"/>
    </source>
</evidence>
<dbReference type="OrthoDB" id="9815602at2"/>
<dbReference type="PATRIC" id="fig|1173020.3.peg.2897"/>
<dbReference type="STRING" id="1173020.Cha6605_2540"/>
<organism evidence="6 7">
    <name type="scientific">Chamaesiphon minutus (strain ATCC 27169 / PCC 6605)</name>
    <dbReference type="NCBI Taxonomy" id="1173020"/>
    <lineage>
        <taxon>Bacteria</taxon>
        <taxon>Bacillati</taxon>
        <taxon>Cyanobacteriota</taxon>
        <taxon>Cyanophyceae</taxon>
        <taxon>Gomontiellales</taxon>
        <taxon>Chamaesiphonaceae</taxon>
        <taxon>Chamaesiphon</taxon>
    </lineage>
</organism>
<evidence type="ECO:0000259" key="5">
    <source>
        <dbReference type="Pfam" id="PF09084"/>
    </source>
</evidence>
<comment type="similarity">
    <text evidence="2">Belongs to the bacterial solute-binding protein SsuA/TauA family.</text>
</comment>
<sequence>MFKISAWFRSVLLVLIAFTLTIACSQKPNPTAPGASPAPTTASSPLVSAAYNWVGYSSHYVAVKQELFAKEGLNVQDLFFQSASEEITAVLAGKVDIAWLTSGDAIQTAAKDPSLKIVYLVDYSNGADGILGRNIATPKDAKGKNAARENVLFEKVLLQAYLKQGGLTEADLKIRDMEAGAAAAAFAAKQVDLAVTYEPFLTKNAKLGGGQIIFSSKDTNLIADVVVVRDKLIKTRSKDLQAYFRAVDKAVKLVMAGDPAALKIAGDKMGVTAAEVKEQLSGVKLFDVAGNKAIAFNKADPKSLIGNLELTAKAAEEFKIVTQPIKVESLYDDSIVKSI</sequence>
<dbReference type="Pfam" id="PF09084">
    <property type="entry name" value="NMT1"/>
    <property type="match status" value="1"/>
</dbReference>
<evidence type="ECO:0000256" key="1">
    <source>
        <dbReference type="ARBA" id="ARBA00004418"/>
    </source>
</evidence>
<reference evidence="6 7" key="1">
    <citation type="submission" date="2012-05" db="EMBL/GenBank/DDBJ databases">
        <title>Finished chromosome of genome of Chamaesiphon sp. PCC 6605.</title>
        <authorList>
            <consortium name="US DOE Joint Genome Institute"/>
            <person name="Gugger M."/>
            <person name="Coursin T."/>
            <person name="Rippka R."/>
            <person name="Tandeau De Marsac N."/>
            <person name="Huntemann M."/>
            <person name="Wei C.-L."/>
            <person name="Han J."/>
            <person name="Detter J.C."/>
            <person name="Han C."/>
            <person name="Tapia R."/>
            <person name="Chen A."/>
            <person name="Kyrpides N."/>
            <person name="Mavromatis K."/>
            <person name="Markowitz V."/>
            <person name="Szeto E."/>
            <person name="Ivanova N."/>
            <person name="Pagani I."/>
            <person name="Pati A."/>
            <person name="Goodwin L."/>
            <person name="Nordberg H.P."/>
            <person name="Cantor M.N."/>
            <person name="Hua S.X."/>
            <person name="Woyke T."/>
            <person name="Kerfeld C.A."/>
        </authorList>
    </citation>
    <scope>NUCLEOTIDE SEQUENCE [LARGE SCALE GENOMIC DNA]</scope>
    <source>
        <strain evidence="7">ATCC 27169 / PCC 6605</strain>
    </source>
</reference>
<gene>
    <name evidence="6" type="ORF">Cha6605_2540</name>
</gene>
<dbReference type="HOGENOM" id="CLU_028871_3_2_3"/>
<evidence type="ECO:0000256" key="3">
    <source>
        <dbReference type="ARBA" id="ARBA00022729"/>
    </source>
</evidence>